<organism evidence="1 2">
    <name type="scientific">Alternaria alternata</name>
    <name type="common">Alternaria rot fungus</name>
    <name type="synonym">Torula alternata</name>
    <dbReference type="NCBI Taxonomy" id="5599"/>
    <lineage>
        <taxon>Eukaryota</taxon>
        <taxon>Fungi</taxon>
        <taxon>Dikarya</taxon>
        <taxon>Ascomycota</taxon>
        <taxon>Pezizomycotina</taxon>
        <taxon>Dothideomycetes</taxon>
        <taxon>Pleosporomycetidae</taxon>
        <taxon>Pleosporales</taxon>
        <taxon>Pleosporineae</taxon>
        <taxon>Pleosporaceae</taxon>
        <taxon>Alternaria</taxon>
        <taxon>Alternaria sect. Alternaria</taxon>
        <taxon>Alternaria alternata complex</taxon>
    </lineage>
</organism>
<sequence>MMHSGEVSFDRAMTIAARWRTMGGRITRISESPAESSRHPEPPVGMERRGVFEMSLLTPTSYRCYSFTGGGWLLTSIWNASMLGDCKRLPSMCYVDAITWAALFLQVSDGPRKARRAPPAHVRMTALALLSSTVPSTTSLHCEAGSPAAQTLLSAIDRLRAAYPLLLWPYFRHGFTVSAASQAGDSISNHASRRRC</sequence>
<protein>
    <submittedName>
        <fullName evidence="1">Uncharacterized protein</fullName>
    </submittedName>
</protein>
<proteinExistence type="predicted"/>
<evidence type="ECO:0000313" key="2">
    <source>
        <dbReference type="Proteomes" id="UP000077248"/>
    </source>
</evidence>
<dbReference type="AlphaFoldDB" id="A0A177DM92"/>
<gene>
    <name evidence="1" type="ORF">CC77DRAFT_121224</name>
</gene>
<accession>A0A177DM92</accession>
<evidence type="ECO:0000313" key="1">
    <source>
        <dbReference type="EMBL" id="OAG20350.1"/>
    </source>
</evidence>
<keyword evidence="2" id="KW-1185">Reference proteome</keyword>
<dbReference type="VEuPathDB" id="FungiDB:CC77DRAFT_121224"/>
<dbReference type="EMBL" id="KV441479">
    <property type="protein sequence ID" value="OAG20350.1"/>
    <property type="molecule type" value="Genomic_DNA"/>
</dbReference>
<name>A0A177DM92_ALTAL</name>
<dbReference type="Proteomes" id="UP000077248">
    <property type="component" value="Unassembled WGS sequence"/>
</dbReference>
<reference evidence="1 2" key="1">
    <citation type="submission" date="2016-05" db="EMBL/GenBank/DDBJ databases">
        <title>Comparative analysis of secretome profiles of manganese(II)-oxidizing ascomycete fungi.</title>
        <authorList>
            <consortium name="DOE Joint Genome Institute"/>
            <person name="Zeiner C.A."/>
            <person name="Purvine S.O."/>
            <person name="Zink E.M."/>
            <person name="Wu S."/>
            <person name="Pasa-Tolic L."/>
            <person name="Chaput D.L."/>
            <person name="Haridas S."/>
            <person name="Grigoriev I.V."/>
            <person name="Santelli C.M."/>
            <person name="Hansel C.M."/>
        </authorList>
    </citation>
    <scope>NUCLEOTIDE SEQUENCE [LARGE SCALE GENOMIC DNA]</scope>
    <source>
        <strain evidence="1 2">SRC1lrK2f</strain>
    </source>
</reference>
<dbReference type="GeneID" id="29115738"/>
<dbReference type="KEGG" id="aalt:CC77DRAFT_121224"/>
<dbReference type="RefSeq" id="XP_018385771.1">
    <property type="nucleotide sequence ID" value="XM_018530144.1"/>
</dbReference>